<dbReference type="AlphaFoldDB" id="A0A6L5GSM1"/>
<feature type="transmembrane region" description="Helical" evidence="1">
    <location>
        <begin position="12"/>
        <end position="28"/>
    </location>
</feature>
<proteinExistence type="predicted"/>
<feature type="transmembrane region" description="Helical" evidence="1">
    <location>
        <begin position="117"/>
        <end position="141"/>
    </location>
</feature>
<feature type="transmembrane region" description="Helical" evidence="1">
    <location>
        <begin position="153"/>
        <end position="173"/>
    </location>
</feature>
<dbReference type="Proteomes" id="UP000473648">
    <property type="component" value="Unassembled WGS sequence"/>
</dbReference>
<feature type="transmembrane region" description="Helical" evidence="1">
    <location>
        <begin position="235"/>
        <end position="254"/>
    </location>
</feature>
<feature type="transmembrane region" description="Helical" evidence="1">
    <location>
        <begin position="349"/>
        <end position="368"/>
    </location>
</feature>
<gene>
    <name evidence="2" type="ORF">FRC53_06630</name>
</gene>
<accession>A0A6L5GSM1</accession>
<reference evidence="2" key="1">
    <citation type="journal article" date="2020" name="Appl. Environ. Microbiol.">
        <title>Medium-Chain Fatty Acid Synthesis by 'Candidatus Weimeria bifida' gen. nov., sp. nov., and 'Candidatus Pseudoramibacter fermentans' sp. nov.</title>
        <authorList>
            <person name="Scarborough M.J."/>
            <person name="Myers K.S."/>
            <person name="Donohue T.J."/>
            <person name="Noguera D.R."/>
        </authorList>
    </citation>
    <scope>NUCLEOTIDE SEQUENCE</scope>
    <source>
        <strain evidence="2">EUB1.1</strain>
    </source>
</reference>
<feature type="transmembrane region" description="Helical" evidence="1">
    <location>
        <begin position="48"/>
        <end position="67"/>
    </location>
</feature>
<name>A0A6L5GSM1_9FIRM</name>
<keyword evidence="3" id="KW-1185">Reference proteome</keyword>
<keyword evidence="1" id="KW-1133">Transmembrane helix</keyword>
<organism evidence="2 3">
    <name type="scientific">Candidatus Pseudoramibacter fermentans</name>
    <dbReference type="NCBI Taxonomy" id="2594427"/>
    <lineage>
        <taxon>Bacteria</taxon>
        <taxon>Bacillati</taxon>
        <taxon>Bacillota</taxon>
        <taxon>Clostridia</taxon>
        <taxon>Eubacteriales</taxon>
        <taxon>Eubacteriaceae</taxon>
        <taxon>Pseudoramibacter</taxon>
    </lineage>
</organism>
<feature type="transmembrane region" description="Helical" evidence="1">
    <location>
        <begin position="185"/>
        <end position="214"/>
    </location>
</feature>
<comment type="caution">
    <text evidence="2">The sequence shown here is derived from an EMBL/GenBank/DDBJ whole genome shotgun (WGS) entry which is preliminary data.</text>
</comment>
<dbReference type="EMBL" id="VOGB01000004">
    <property type="protein sequence ID" value="MQM73082.1"/>
    <property type="molecule type" value="Genomic_DNA"/>
</dbReference>
<feature type="transmembrane region" description="Helical" evidence="1">
    <location>
        <begin position="74"/>
        <end position="105"/>
    </location>
</feature>
<evidence type="ECO:0000313" key="3">
    <source>
        <dbReference type="Proteomes" id="UP000473648"/>
    </source>
</evidence>
<sequence>MLEHKYYLKRQDVLFYFAWILFLGSVLFEQTALFLTHQNALVLLTKEIRYFAYLVFGLKIFYSTQIIKKRSLALILYVLFVFAISCIASTNRTMLLYFIILLAAVQVESKKIIKLTVWIQGIALAVVIGLSQIGILEDYVFGKETGRLRHGLGFSWTTTGAILYFYFLLGYIFLKKEKFNFIQAFILEIINIVLFVLTNSRMSFALSSLFLLYFALKGTRHKNSEDTKHLKREKIWLLAPILFCLLAILSAKYYTPANPFLKGINKIVSNRLQLGYDAIQRYGFTLFGQQIKWVGFDINKPSLNEIHLYNYVDSSYLQIALEYGLLFVIVVAGIYTYGIYESIKDHDSYLLAIYLIILFFSLVEPRLMNLAFNPFPLVIFSNIKYRKN</sequence>
<evidence type="ECO:0000256" key="1">
    <source>
        <dbReference type="SAM" id="Phobius"/>
    </source>
</evidence>
<keyword evidence="1" id="KW-0812">Transmembrane</keyword>
<protein>
    <recommendedName>
        <fullName evidence="4">O-antigen ligase family protein</fullName>
    </recommendedName>
</protein>
<evidence type="ECO:0000313" key="2">
    <source>
        <dbReference type="EMBL" id="MQM73082.1"/>
    </source>
</evidence>
<evidence type="ECO:0008006" key="4">
    <source>
        <dbReference type="Google" id="ProtNLM"/>
    </source>
</evidence>
<feature type="transmembrane region" description="Helical" evidence="1">
    <location>
        <begin position="316"/>
        <end position="337"/>
    </location>
</feature>
<keyword evidence="1" id="KW-0472">Membrane</keyword>